<accession>A0A9D3AW80</accession>
<keyword evidence="1" id="KW-0732">Signal</keyword>
<proteinExistence type="predicted"/>
<dbReference type="SUPFAM" id="SSF53850">
    <property type="entry name" value="Periplasmic binding protein-like II"/>
    <property type="match status" value="1"/>
</dbReference>
<dbReference type="Gene3D" id="3.10.105.10">
    <property type="entry name" value="Dipeptide-binding Protein, Domain 3"/>
    <property type="match status" value="2"/>
</dbReference>
<dbReference type="GO" id="GO:0022857">
    <property type="term" value="F:transmembrane transporter activity"/>
    <property type="evidence" value="ECO:0007669"/>
    <property type="project" value="InterPro"/>
</dbReference>
<name>A0A9D3AW80_9FIRM</name>
<dbReference type="InterPro" id="IPR007210">
    <property type="entry name" value="ABC_Gly_betaine_transp_sub-bd"/>
</dbReference>
<dbReference type="PROSITE" id="PS51257">
    <property type="entry name" value="PROKAR_LIPOPROTEIN"/>
    <property type="match status" value="1"/>
</dbReference>
<keyword evidence="4" id="KW-1185">Reference proteome</keyword>
<evidence type="ECO:0000259" key="2">
    <source>
        <dbReference type="Pfam" id="PF04069"/>
    </source>
</evidence>
<evidence type="ECO:0000313" key="4">
    <source>
        <dbReference type="Proteomes" id="UP000798488"/>
    </source>
</evidence>
<sequence>MKKPGRLSILIAVLCVSFVVMLTGCSSPDSENQVDKQKAKIVLADPQWDSVQFCNAVAQYIIEKGYGYPTEVMSGASAIVFEGVVNGDIDVVLEAWTENWQPRYDEEIKKGTVQELGINYDDNEQGFYVPTYLIKGDPAKNIEALAPNLKSVQDLPQYWELFKDPEDPSKGVIYGSPAGWEADNILQAKIKSYNLDKHYNYLNPGSDTALAASITKAYKEGKPWLGYYWSPTWVTGKYDMTLLSDNPYSEEAWNNGYQTEFPSVRVAIAANKDLSKKAPEVVDFLKNFHTNSALLSDVLAYMQDNNVKADQTAIWFLETREDVWVPWVPEDIATKVKASL</sequence>
<dbReference type="Gene3D" id="3.40.190.100">
    <property type="entry name" value="Glycine betaine-binding periplasmic protein, domain 2"/>
    <property type="match status" value="1"/>
</dbReference>
<evidence type="ECO:0000256" key="1">
    <source>
        <dbReference type="SAM" id="SignalP"/>
    </source>
</evidence>
<dbReference type="EMBL" id="LSRS01000003">
    <property type="protein sequence ID" value="KAF1085090.1"/>
    <property type="molecule type" value="Genomic_DNA"/>
</dbReference>
<dbReference type="AlphaFoldDB" id="A0A9D3AW80"/>
<reference evidence="3" key="1">
    <citation type="submission" date="2016-02" db="EMBL/GenBank/DDBJ databases">
        <title>Draft Genome Sequence of Sporotomaculum syntrophicum Strain FB, a Syntrophic Benzoate Degrader.</title>
        <authorList>
            <person name="Nobu M.K."/>
            <person name="Narihiro T."/>
            <person name="Qiu Y.-L."/>
            <person name="Ohashi A."/>
            <person name="Liu W.-T."/>
            <person name="Yuji S."/>
        </authorList>
    </citation>
    <scope>NUCLEOTIDE SEQUENCE</scope>
    <source>
        <strain evidence="3">FB</strain>
    </source>
</reference>
<dbReference type="CDD" id="cd13641">
    <property type="entry name" value="PBP2_HisX_like"/>
    <property type="match status" value="1"/>
</dbReference>
<dbReference type="Proteomes" id="UP000798488">
    <property type="component" value="Unassembled WGS sequence"/>
</dbReference>
<dbReference type="GO" id="GO:0043190">
    <property type="term" value="C:ATP-binding cassette (ABC) transporter complex"/>
    <property type="evidence" value="ECO:0007669"/>
    <property type="project" value="InterPro"/>
</dbReference>
<feature type="signal peptide" evidence="1">
    <location>
        <begin position="1"/>
        <end position="22"/>
    </location>
</feature>
<comment type="caution">
    <text evidence="3">The sequence shown here is derived from an EMBL/GenBank/DDBJ whole genome shotgun (WGS) entry which is preliminary data.</text>
</comment>
<feature type="domain" description="ABC-type glycine betaine transport system substrate-binding" evidence="2">
    <location>
        <begin position="40"/>
        <end position="318"/>
    </location>
</feature>
<protein>
    <submittedName>
        <fullName evidence="3">Glycine betaine-binding periplasmic protein</fullName>
    </submittedName>
</protein>
<organism evidence="3 4">
    <name type="scientific">Sporotomaculum syntrophicum</name>
    <dbReference type="NCBI Taxonomy" id="182264"/>
    <lineage>
        <taxon>Bacteria</taxon>
        <taxon>Bacillati</taxon>
        <taxon>Bacillota</taxon>
        <taxon>Clostridia</taxon>
        <taxon>Eubacteriales</taxon>
        <taxon>Desulfallaceae</taxon>
        <taxon>Sporotomaculum</taxon>
    </lineage>
</organism>
<dbReference type="RefSeq" id="WP_202623748.1">
    <property type="nucleotide sequence ID" value="NZ_LSRS01000003.1"/>
</dbReference>
<dbReference type="Pfam" id="PF04069">
    <property type="entry name" value="OpuAC"/>
    <property type="match status" value="1"/>
</dbReference>
<gene>
    <name evidence="3" type="primary">proX</name>
    <name evidence="3" type="ORF">SPSYN_01226</name>
</gene>
<evidence type="ECO:0000313" key="3">
    <source>
        <dbReference type="EMBL" id="KAF1085090.1"/>
    </source>
</evidence>
<feature type="chain" id="PRO_5039125921" evidence="1">
    <location>
        <begin position="23"/>
        <end position="340"/>
    </location>
</feature>